<reference evidence="4 5" key="1">
    <citation type="submission" date="2019-01" db="EMBL/GenBank/DDBJ databases">
        <authorList>
            <person name="Ferrante I. M."/>
        </authorList>
    </citation>
    <scope>NUCLEOTIDE SEQUENCE [LARGE SCALE GENOMIC DNA]</scope>
    <source>
        <strain evidence="4 5">B856</strain>
    </source>
</reference>
<dbReference type="OrthoDB" id="49592at2759"/>
<dbReference type="InterPro" id="IPR046347">
    <property type="entry name" value="bZIP_sf"/>
</dbReference>
<feature type="compositionally biased region" description="Low complexity" evidence="2">
    <location>
        <begin position="142"/>
        <end position="178"/>
    </location>
</feature>
<sequence>MTDTISHQPQQQQQQQAKAQTSSTSTAPSTASSGSASSDINARRDAASMMMSMSQLMDAAALHAQAQQQQSVGGMVNAANSHLNHTSRGPHKKRTASSASLENDLMNGRRPVAAHHGHHLINGGGILRMPVTGNATATTASSAVSAATSSTDVSISSVGKGKASASSSGNKTNGASANVPLTEEEKKAERRAANRRSAFQSRQRRKILIEDLQRTVAALSKDNNDLRKTNDEIRSQLEAALLENRQLRQITNSLSVQAHAQQQAQQVVAAQQQVPQSQQQVAQAPSNSGSPKLSAQQTPSVPTLPPPPPSVAVAPAPPTIPQPPAFNPAALTNFLTTFSSQAAAAGTSPVDQQHIFNAKIALMAAQSRVSELEHHQAVSQAQAAANAAVAQQQQHAQQLQAQAQAAASAALGLAHVAHQAPATGNLPGRSDNQHLARLQELLSRGIGGMNGPATSSASQQPAPATTAPSAPGNNAAGVDLTHLRSLLEAQQQQQQQNMASQAPGSPSTSAAKQEAHEQGKSHSENAAMIANVPNEARSVTNPAIVTPPSPAGAATGASPLTGLSIAAGQDAPGIQLLIKSLRAGQGGTSGSAPLDDAVRNFLKQQQAQIAQQQQTNSSTTASIKAESK</sequence>
<dbReference type="Proteomes" id="UP000291116">
    <property type="component" value="Unassembled WGS sequence"/>
</dbReference>
<accession>A0A448ZEK8</accession>
<evidence type="ECO:0000256" key="2">
    <source>
        <dbReference type="SAM" id="MobiDB-lite"/>
    </source>
</evidence>
<feature type="compositionally biased region" description="Low complexity" evidence="2">
    <location>
        <begin position="451"/>
        <end position="477"/>
    </location>
</feature>
<dbReference type="PROSITE" id="PS50217">
    <property type="entry name" value="BZIP"/>
    <property type="match status" value="1"/>
</dbReference>
<feature type="compositionally biased region" description="Pro residues" evidence="2">
    <location>
        <begin position="302"/>
        <end position="323"/>
    </location>
</feature>
<dbReference type="CDD" id="cd14686">
    <property type="entry name" value="bZIP"/>
    <property type="match status" value="1"/>
</dbReference>
<evidence type="ECO:0000313" key="5">
    <source>
        <dbReference type="Proteomes" id="UP000291116"/>
    </source>
</evidence>
<protein>
    <recommendedName>
        <fullName evidence="3">BZIP domain-containing protein</fullName>
    </recommendedName>
</protein>
<dbReference type="SUPFAM" id="SSF57959">
    <property type="entry name" value="Leucine zipper domain"/>
    <property type="match status" value="1"/>
</dbReference>
<keyword evidence="1" id="KW-0175">Coiled coil</keyword>
<feature type="region of interest" description="Disordered" evidence="2">
    <location>
        <begin position="142"/>
        <end position="201"/>
    </location>
</feature>
<dbReference type="SMART" id="SM00338">
    <property type="entry name" value="BRLZ"/>
    <property type="match status" value="1"/>
</dbReference>
<dbReference type="AlphaFoldDB" id="A0A448ZEK8"/>
<feature type="coiled-coil region" evidence="1">
    <location>
        <begin position="382"/>
        <end position="409"/>
    </location>
</feature>
<evidence type="ECO:0000313" key="4">
    <source>
        <dbReference type="EMBL" id="VEU40487.1"/>
    </source>
</evidence>
<name>A0A448ZEK8_9STRA</name>
<evidence type="ECO:0000256" key="1">
    <source>
        <dbReference type="SAM" id="Coils"/>
    </source>
</evidence>
<feature type="compositionally biased region" description="Basic and acidic residues" evidence="2">
    <location>
        <begin position="513"/>
        <end position="523"/>
    </location>
</feature>
<feature type="compositionally biased region" description="Polar residues" evidence="2">
    <location>
        <begin position="285"/>
        <end position="295"/>
    </location>
</feature>
<feature type="coiled-coil region" evidence="1">
    <location>
        <begin position="209"/>
        <end position="250"/>
    </location>
</feature>
<feature type="region of interest" description="Disordered" evidence="2">
    <location>
        <begin position="445"/>
        <end position="477"/>
    </location>
</feature>
<dbReference type="GO" id="GO:0003700">
    <property type="term" value="F:DNA-binding transcription factor activity"/>
    <property type="evidence" value="ECO:0007669"/>
    <property type="project" value="InterPro"/>
</dbReference>
<feature type="region of interest" description="Disordered" evidence="2">
    <location>
        <begin position="278"/>
        <end position="323"/>
    </location>
</feature>
<dbReference type="PROSITE" id="PS00036">
    <property type="entry name" value="BZIP_BASIC"/>
    <property type="match status" value="1"/>
</dbReference>
<proteinExistence type="predicted"/>
<feature type="region of interest" description="Disordered" evidence="2">
    <location>
        <begin position="80"/>
        <end position="99"/>
    </location>
</feature>
<keyword evidence="5" id="KW-1185">Reference proteome</keyword>
<evidence type="ECO:0000259" key="3">
    <source>
        <dbReference type="PROSITE" id="PS50217"/>
    </source>
</evidence>
<feature type="domain" description="BZIP" evidence="3">
    <location>
        <begin position="184"/>
        <end position="247"/>
    </location>
</feature>
<feature type="compositionally biased region" description="Low complexity" evidence="2">
    <location>
        <begin position="8"/>
        <end position="38"/>
    </location>
</feature>
<organism evidence="4 5">
    <name type="scientific">Pseudo-nitzschia multistriata</name>
    <dbReference type="NCBI Taxonomy" id="183589"/>
    <lineage>
        <taxon>Eukaryota</taxon>
        <taxon>Sar</taxon>
        <taxon>Stramenopiles</taxon>
        <taxon>Ochrophyta</taxon>
        <taxon>Bacillariophyta</taxon>
        <taxon>Bacillariophyceae</taxon>
        <taxon>Bacillariophycidae</taxon>
        <taxon>Bacillariales</taxon>
        <taxon>Bacillariaceae</taxon>
        <taxon>Pseudo-nitzschia</taxon>
    </lineage>
</organism>
<feature type="region of interest" description="Disordered" evidence="2">
    <location>
        <begin position="490"/>
        <end position="523"/>
    </location>
</feature>
<feature type="compositionally biased region" description="Polar residues" evidence="2">
    <location>
        <begin position="497"/>
        <end position="511"/>
    </location>
</feature>
<dbReference type="Pfam" id="PF00170">
    <property type="entry name" value="bZIP_1"/>
    <property type="match status" value="1"/>
</dbReference>
<dbReference type="InterPro" id="IPR004827">
    <property type="entry name" value="bZIP"/>
</dbReference>
<dbReference type="Gene3D" id="1.20.5.170">
    <property type="match status" value="1"/>
</dbReference>
<feature type="compositionally biased region" description="Basic and acidic residues" evidence="2">
    <location>
        <begin position="183"/>
        <end position="192"/>
    </location>
</feature>
<feature type="region of interest" description="Disordered" evidence="2">
    <location>
        <begin position="1"/>
        <end position="40"/>
    </location>
</feature>
<gene>
    <name evidence="4" type="ORF">PSNMU_V1.4_AUG-EV-PASAV3_0073750</name>
</gene>
<feature type="region of interest" description="Disordered" evidence="2">
    <location>
        <begin position="608"/>
        <end position="628"/>
    </location>
</feature>
<dbReference type="EMBL" id="CAACVS010000284">
    <property type="protein sequence ID" value="VEU40487.1"/>
    <property type="molecule type" value="Genomic_DNA"/>
</dbReference>